<dbReference type="PANTHER" id="PTHR30239:SF0">
    <property type="entry name" value="ACETOLACTATE SYNTHASE SMALL SUBUNIT 1, CHLOROPLASTIC"/>
    <property type="match status" value="1"/>
</dbReference>
<dbReference type="InterPro" id="IPR054480">
    <property type="entry name" value="AHAS_small-like_ACT"/>
</dbReference>
<comment type="function">
    <text evidence="8">Catalyzes the conversion of 2 pyruvate molecules into acetolactate in the first common step of the biosynthetic pathway of the branched-amino acids such as leucine, isoleucine, and valine.</text>
</comment>
<comment type="caution">
    <text evidence="10">The sequence shown here is derived from an EMBL/GenBank/DDBJ whole genome shotgun (WGS) entry which is preliminary data.</text>
</comment>
<dbReference type="Proteomes" id="UP001595886">
    <property type="component" value="Unassembled WGS sequence"/>
</dbReference>
<comment type="similarity">
    <text evidence="3 8">Belongs to the acetolactate synthase small subunit family.</text>
</comment>
<evidence type="ECO:0000256" key="6">
    <source>
        <dbReference type="ARBA" id="ARBA00023304"/>
    </source>
</evidence>
<evidence type="ECO:0000259" key="9">
    <source>
        <dbReference type="PROSITE" id="PS51671"/>
    </source>
</evidence>
<dbReference type="PANTHER" id="PTHR30239">
    <property type="entry name" value="ACETOLACTATE SYNTHASE SMALL SUBUNIT"/>
    <property type="match status" value="1"/>
</dbReference>
<evidence type="ECO:0000256" key="2">
    <source>
        <dbReference type="ARBA" id="ARBA00005025"/>
    </source>
</evidence>
<dbReference type="InterPro" id="IPR019455">
    <property type="entry name" value="Acetolactate_synth_ssu_C"/>
</dbReference>
<dbReference type="Gene3D" id="3.30.70.260">
    <property type="match status" value="1"/>
</dbReference>
<evidence type="ECO:0000256" key="8">
    <source>
        <dbReference type="RuleBase" id="RU368092"/>
    </source>
</evidence>
<dbReference type="InterPro" id="IPR039557">
    <property type="entry name" value="AHAS_ACT"/>
</dbReference>
<feature type="domain" description="ACT" evidence="9">
    <location>
        <begin position="4"/>
        <end position="78"/>
    </location>
</feature>
<dbReference type="InterPro" id="IPR004789">
    <property type="entry name" value="Acetalactate_synth_ssu"/>
</dbReference>
<dbReference type="EC" id="2.2.1.6" evidence="8"/>
<dbReference type="Pfam" id="PF10369">
    <property type="entry name" value="ALS_ss_C"/>
    <property type="match status" value="1"/>
</dbReference>
<keyword evidence="8 10" id="KW-0808">Transferase</keyword>
<organism evidence="10 11">
    <name type="scientific">Dokdonella ginsengisoli</name>
    <dbReference type="NCBI Taxonomy" id="363846"/>
    <lineage>
        <taxon>Bacteria</taxon>
        <taxon>Pseudomonadati</taxon>
        <taxon>Pseudomonadota</taxon>
        <taxon>Gammaproteobacteria</taxon>
        <taxon>Lysobacterales</taxon>
        <taxon>Rhodanobacteraceae</taxon>
        <taxon>Dokdonella</taxon>
    </lineage>
</organism>
<dbReference type="CDD" id="cd04878">
    <property type="entry name" value="ACT_AHAS"/>
    <property type="match status" value="1"/>
</dbReference>
<evidence type="ECO:0000256" key="4">
    <source>
        <dbReference type="ARBA" id="ARBA00011744"/>
    </source>
</evidence>
<dbReference type="NCBIfam" id="NF008864">
    <property type="entry name" value="PRK11895.1"/>
    <property type="match status" value="1"/>
</dbReference>
<evidence type="ECO:0000256" key="5">
    <source>
        <dbReference type="ARBA" id="ARBA00022605"/>
    </source>
</evidence>
<dbReference type="InterPro" id="IPR002912">
    <property type="entry name" value="ACT_dom"/>
</dbReference>
<evidence type="ECO:0000256" key="3">
    <source>
        <dbReference type="ARBA" id="ARBA00006341"/>
    </source>
</evidence>
<dbReference type="InterPro" id="IPR045865">
    <property type="entry name" value="ACT-like_dom_sf"/>
</dbReference>
<protein>
    <recommendedName>
        <fullName evidence="8">Acetolactate synthase small subunit</fullName>
        <shortName evidence="8">AHAS</shortName>
        <shortName evidence="8">ALS</shortName>
        <ecNumber evidence="8">2.2.1.6</ecNumber>
    </recommendedName>
    <alternativeName>
        <fullName evidence="8">Acetohydroxy-acid synthase small subunit</fullName>
    </alternativeName>
</protein>
<gene>
    <name evidence="10" type="primary">ilvN</name>
    <name evidence="10" type="ORF">ACFO6Q_06940</name>
</gene>
<evidence type="ECO:0000256" key="7">
    <source>
        <dbReference type="ARBA" id="ARBA00048670"/>
    </source>
</evidence>
<keyword evidence="6 8" id="KW-0100">Branched-chain amino acid biosynthesis</keyword>
<dbReference type="Gene3D" id="3.30.70.1150">
    <property type="entry name" value="ACT-like. Chain A, domain 2"/>
    <property type="match status" value="1"/>
</dbReference>
<keyword evidence="11" id="KW-1185">Reference proteome</keyword>
<reference evidence="11" key="1">
    <citation type="journal article" date="2019" name="Int. J. Syst. Evol. Microbiol.">
        <title>The Global Catalogue of Microorganisms (GCM) 10K type strain sequencing project: providing services to taxonomists for standard genome sequencing and annotation.</title>
        <authorList>
            <consortium name="The Broad Institute Genomics Platform"/>
            <consortium name="The Broad Institute Genome Sequencing Center for Infectious Disease"/>
            <person name="Wu L."/>
            <person name="Ma J."/>
        </authorList>
    </citation>
    <scope>NUCLEOTIDE SEQUENCE [LARGE SCALE GENOMIC DNA]</scope>
    <source>
        <strain evidence="11">CCUG 30340</strain>
    </source>
</reference>
<dbReference type="Pfam" id="PF22629">
    <property type="entry name" value="ACT_AHAS_ss"/>
    <property type="match status" value="1"/>
</dbReference>
<dbReference type="NCBIfam" id="TIGR00119">
    <property type="entry name" value="acolac_sm"/>
    <property type="match status" value="1"/>
</dbReference>
<name>A0ABV9QT93_9GAMM</name>
<evidence type="ECO:0000313" key="10">
    <source>
        <dbReference type="EMBL" id="MFC4820051.1"/>
    </source>
</evidence>
<dbReference type="GO" id="GO:0003984">
    <property type="term" value="F:acetolactate synthase activity"/>
    <property type="evidence" value="ECO:0007669"/>
    <property type="project" value="UniProtKB-EC"/>
</dbReference>
<dbReference type="RefSeq" id="WP_380019872.1">
    <property type="nucleotide sequence ID" value="NZ_JBHSHD010000006.1"/>
</dbReference>
<sequence>MRRLISILLQNEAGALARVAGLFAARGYNIDSLTVAATHDAAVSRLTLVTVGDDAVIDQIVKQSRKLVDVIEIEDLTGGSAIESELLIVRVHVADAALAGFVACLRRHPRAYVVEIVAGVRTVEYAGSGAEVDEFLAELTRVSPPVEFARSGTAALPRGSAPRFESLAAALST</sequence>
<dbReference type="PROSITE" id="PS51671">
    <property type="entry name" value="ACT"/>
    <property type="match status" value="1"/>
</dbReference>
<evidence type="ECO:0000313" key="11">
    <source>
        <dbReference type="Proteomes" id="UP001595886"/>
    </source>
</evidence>
<dbReference type="EMBL" id="JBHSHD010000006">
    <property type="protein sequence ID" value="MFC4820051.1"/>
    <property type="molecule type" value="Genomic_DNA"/>
</dbReference>
<evidence type="ECO:0000256" key="1">
    <source>
        <dbReference type="ARBA" id="ARBA00004974"/>
    </source>
</evidence>
<proteinExistence type="inferred from homology"/>
<dbReference type="InterPro" id="IPR027271">
    <property type="entry name" value="Acetolactate_synth/TF_NikR_C"/>
</dbReference>
<comment type="pathway">
    <text evidence="1 8">Amino-acid biosynthesis; L-isoleucine biosynthesis; L-isoleucine from 2-oxobutanoate: step 1/4.</text>
</comment>
<dbReference type="SUPFAM" id="SSF55021">
    <property type="entry name" value="ACT-like"/>
    <property type="match status" value="2"/>
</dbReference>
<comment type="catalytic activity">
    <reaction evidence="7 8">
        <text>2 pyruvate + H(+) = (2S)-2-acetolactate + CO2</text>
        <dbReference type="Rhea" id="RHEA:25249"/>
        <dbReference type="ChEBI" id="CHEBI:15361"/>
        <dbReference type="ChEBI" id="CHEBI:15378"/>
        <dbReference type="ChEBI" id="CHEBI:16526"/>
        <dbReference type="ChEBI" id="CHEBI:58476"/>
        <dbReference type="EC" id="2.2.1.6"/>
    </reaction>
</comment>
<keyword evidence="5 8" id="KW-0028">Amino-acid biosynthesis</keyword>
<accession>A0ABV9QT93</accession>
<comment type="pathway">
    <text evidence="2 8">Amino-acid biosynthesis; L-valine biosynthesis; L-valine from pyruvate: step 1/4.</text>
</comment>
<comment type="subunit">
    <text evidence="4 8">Dimer of large and small chains.</text>
</comment>